<dbReference type="GO" id="GO:0008270">
    <property type="term" value="F:zinc ion binding"/>
    <property type="evidence" value="ECO:0007669"/>
    <property type="project" value="UniProtKB-KW"/>
</dbReference>
<dbReference type="SMART" id="SM00184">
    <property type="entry name" value="RING"/>
    <property type="match status" value="1"/>
</dbReference>
<feature type="transmembrane region" description="Helical" evidence="16">
    <location>
        <begin position="745"/>
        <end position="763"/>
    </location>
</feature>
<keyword evidence="11" id="KW-0862">Zinc</keyword>
<evidence type="ECO:0000256" key="1">
    <source>
        <dbReference type="ARBA" id="ARBA00000900"/>
    </source>
</evidence>
<dbReference type="SMART" id="SM00744">
    <property type="entry name" value="RINGv"/>
    <property type="match status" value="1"/>
</dbReference>
<feature type="transmembrane region" description="Helical" evidence="16">
    <location>
        <begin position="640"/>
        <end position="665"/>
    </location>
</feature>
<gene>
    <name evidence="18" type="ORF">FisN_21Hh067</name>
</gene>
<dbReference type="GO" id="GO:0061630">
    <property type="term" value="F:ubiquitin protein ligase activity"/>
    <property type="evidence" value="ECO:0007669"/>
    <property type="project" value="UniProtKB-EC"/>
</dbReference>
<evidence type="ECO:0000256" key="15">
    <source>
        <dbReference type="SAM" id="MobiDB-lite"/>
    </source>
</evidence>
<evidence type="ECO:0000313" key="19">
    <source>
        <dbReference type="Proteomes" id="UP000198406"/>
    </source>
</evidence>
<feature type="transmembrane region" description="Helical" evidence="16">
    <location>
        <begin position="775"/>
        <end position="793"/>
    </location>
</feature>
<evidence type="ECO:0000256" key="11">
    <source>
        <dbReference type="ARBA" id="ARBA00022833"/>
    </source>
</evidence>
<evidence type="ECO:0000256" key="12">
    <source>
        <dbReference type="ARBA" id="ARBA00022989"/>
    </source>
</evidence>
<feature type="transmembrane region" description="Helical" evidence="16">
    <location>
        <begin position="671"/>
        <end position="697"/>
    </location>
</feature>
<dbReference type="Pfam" id="PF13639">
    <property type="entry name" value="zf-RING_2"/>
    <property type="match status" value="1"/>
</dbReference>
<dbReference type="AlphaFoldDB" id="A0A1Z5KAF8"/>
<keyword evidence="7" id="KW-0479">Metal-binding</keyword>
<evidence type="ECO:0000256" key="9">
    <source>
        <dbReference type="ARBA" id="ARBA00022771"/>
    </source>
</evidence>
<dbReference type="EMBL" id="BDSP01000199">
    <property type="protein sequence ID" value="GAX23249.1"/>
    <property type="molecule type" value="Genomic_DNA"/>
</dbReference>
<keyword evidence="9 14" id="KW-0863">Zinc-finger</keyword>
<sequence length="999" mass="113573">MQIGDDPPQPDDLEVFEFDLTNNNNNTINDESVTAIWRERERRQRTIRLFMMFLVMLLLMDGEEGQQRKNAMHKRSQKEWSKMQKLEENVFQSRQIQEQRIRSYVKGHKRYAALVEMNGKEDMESSVYHWAEQRAEQEKDQFPESAKRSSRFQPGSDSDPDDARKVFHYPWNATGFYRGQWMRLPFNQSSEWGEQHHVTEHSQDSTSQPVATVAYDAKSLEERMEKIAMLHGDRLGVFLLPYGLDVRMRDDNNLTSMRWEDLRTDGHNAIVRSDSNVAPPSSDLPVAIPLTQDSGRAVFQFFSRSVPAMKELSLVDGFIKIYDSNSIGYSTRKDILLRVRGVLIHSIGRLSLVSSTEVSQSVMYVPGDEREAAKRRLEETLANLDNADINVIREDAHVLFSESVGKAAVDWSLVSANDFADQSVKSIQEHALELKPLADELSLQQLNNALRTSNQDRHLQATSDWSDAVLPYPFVRDDAKETIRRVKTPAAREMPAREKDLELNAAGCGFEISLDVGTVDWTVGAWRQLVSRKVMDTKRLNPLQKDDTEDNFDTADTPMHLRGSWGKPIQDQAVVMTLVGTIHSRNCNFNATLNATALRTDWEAATSKAINYSFVMMLICLTQMLVLLRQVLHSQGVSAATRVSILCVGWQTLLDALLCIMHIYMSLSIQPLFSAFASVAFFKLLIFCVIQMKYMAIIIQARNSSNGGQPVDVLRRQIALLHLRFYTVLAGTFVLFFYVNDKYRALYILALFSFWIPQIILNIYTEAKTPLHNSYILGMSVTRIFAPLYYYALQSNFLKEVYPEAPHDTFTCYLLVLWVGLQTAVLYGQRKYGARFMIPARCLPPKFDYSRPIPASMLPPGALDPHVPATEAMEDRDAAPQFSIEQSLSSDSPSGRHKTAMTTRNRMRGNRAISRAEGMTTEQHTTGLNGSPLVGSTAVSNAIQVHGLECSICYEGIDIQKRSEYMLAPCNHLFHRECLVQWMDVKMECPICRTNLPVL</sequence>
<feature type="transmembrane region" description="Helical" evidence="16">
    <location>
        <begin position="718"/>
        <end position="739"/>
    </location>
</feature>
<keyword evidence="10" id="KW-0833">Ubl conjugation pathway</keyword>
<keyword evidence="12 16" id="KW-1133">Transmembrane helix</keyword>
<evidence type="ECO:0000256" key="16">
    <source>
        <dbReference type="SAM" id="Phobius"/>
    </source>
</evidence>
<feature type="transmembrane region" description="Helical" evidence="16">
    <location>
        <begin position="609"/>
        <end position="628"/>
    </location>
</feature>
<evidence type="ECO:0000256" key="5">
    <source>
        <dbReference type="ARBA" id="ARBA00022679"/>
    </source>
</evidence>
<keyword evidence="13 16" id="KW-0472">Membrane</keyword>
<dbReference type="PANTHER" id="PTHR22763">
    <property type="entry name" value="RING ZINC FINGER PROTEIN"/>
    <property type="match status" value="1"/>
</dbReference>
<evidence type="ECO:0000256" key="8">
    <source>
        <dbReference type="ARBA" id="ARBA00022729"/>
    </source>
</evidence>
<feature type="compositionally biased region" description="Polar residues" evidence="15">
    <location>
        <begin position="883"/>
        <end position="893"/>
    </location>
</feature>
<accession>A0A1Z5KAF8</accession>
<feature type="domain" description="RING-type" evidence="17">
    <location>
        <begin position="950"/>
        <end position="993"/>
    </location>
</feature>
<evidence type="ECO:0000256" key="6">
    <source>
        <dbReference type="ARBA" id="ARBA00022692"/>
    </source>
</evidence>
<dbReference type="GO" id="GO:0043161">
    <property type="term" value="P:proteasome-mediated ubiquitin-dependent protein catabolic process"/>
    <property type="evidence" value="ECO:0007669"/>
    <property type="project" value="TreeGrafter"/>
</dbReference>
<evidence type="ECO:0000256" key="4">
    <source>
        <dbReference type="ARBA" id="ARBA00012483"/>
    </source>
</evidence>
<feature type="compositionally biased region" description="Basic and acidic residues" evidence="15">
    <location>
        <begin position="134"/>
        <end position="147"/>
    </location>
</feature>
<comment type="subcellular location">
    <subcellularLocation>
        <location evidence="2">Endomembrane system</location>
        <topology evidence="2">Multi-pass membrane protein</topology>
    </subcellularLocation>
</comment>
<dbReference type="PROSITE" id="PS50089">
    <property type="entry name" value="ZF_RING_2"/>
    <property type="match status" value="1"/>
</dbReference>
<evidence type="ECO:0000313" key="18">
    <source>
        <dbReference type="EMBL" id="GAX23249.1"/>
    </source>
</evidence>
<evidence type="ECO:0000256" key="14">
    <source>
        <dbReference type="PROSITE-ProRule" id="PRU00175"/>
    </source>
</evidence>
<dbReference type="Gene3D" id="3.30.40.10">
    <property type="entry name" value="Zinc/RING finger domain, C3HC4 (zinc finger)"/>
    <property type="match status" value="1"/>
</dbReference>
<protein>
    <recommendedName>
        <fullName evidence="4">RING-type E3 ubiquitin transferase</fullName>
        <ecNumber evidence="4">2.3.2.27</ecNumber>
    </recommendedName>
</protein>
<reference evidence="18 19" key="1">
    <citation type="journal article" date="2015" name="Plant Cell">
        <title>Oil accumulation by the oleaginous diatom Fistulifera solaris as revealed by the genome and transcriptome.</title>
        <authorList>
            <person name="Tanaka T."/>
            <person name="Maeda Y."/>
            <person name="Veluchamy A."/>
            <person name="Tanaka M."/>
            <person name="Abida H."/>
            <person name="Marechal E."/>
            <person name="Bowler C."/>
            <person name="Muto M."/>
            <person name="Sunaga Y."/>
            <person name="Tanaka M."/>
            <person name="Yoshino T."/>
            <person name="Taniguchi T."/>
            <person name="Fukuda Y."/>
            <person name="Nemoto M."/>
            <person name="Matsumoto M."/>
            <person name="Wong P.S."/>
            <person name="Aburatani S."/>
            <person name="Fujibuchi W."/>
        </authorList>
    </citation>
    <scope>NUCLEOTIDE SEQUENCE [LARGE SCALE GENOMIC DNA]</scope>
    <source>
        <strain evidence="18 19">JPCC DA0580</strain>
    </source>
</reference>
<keyword evidence="6 16" id="KW-0812">Transmembrane</keyword>
<name>A0A1Z5KAF8_FISSO</name>
<dbReference type="OrthoDB" id="9984778at2759"/>
<keyword evidence="19" id="KW-1185">Reference proteome</keyword>
<dbReference type="Proteomes" id="UP000198406">
    <property type="component" value="Unassembled WGS sequence"/>
</dbReference>
<dbReference type="InterPro" id="IPR001841">
    <property type="entry name" value="Znf_RING"/>
</dbReference>
<comment type="catalytic activity">
    <reaction evidence="1">
        <text>S-ubiquitinyl-[E2 ubiquitin-conjugating enzyme]-L-cysteine + [acceptor protein]-L-lysine = [E2 ubiquitin-conjugating enzyme]-L-cysteine + N(6)-ubiquitinyl-[acceptor protein]-L-lysine.</text>
        <dbReference type="EC" id="2.3.2.27"/>
    </reaction>
</comment>
<comment type="caution">
    <text evidence="18">The sequence shown here is derived from an EMBL/GenBank/DDBJ whole genome shotgun (WGS) entry which is preliminary data.</text>
</comment>
<dbReference type="SUPFAM" id="SSF57850">
    <property type="entry name" value="RING/U-box"/>
    <property type="match status" value="1"/>
</dbReference>
<dbReference type="EC" id="2.3.2.27" evidence="4"/>
<dbReference type="GO" id="GO:0012505">
    <property type="term" value="C:endomembrane system"/>
    <property type="evidence" value="ECO:0007669"/>
    <property type="project" value="UniProtKB-SubCell"/>
</dbReference>
<evidence type="ECO:0000256" key="7">
    <source>
        <dbReference type="ARBA" id="ARBA00022723"/>
    </source>
</evidence>
<dbReference type="InterPro" id="IPR011016">
    <property type="entry name" value="Znf_RING-CH"/>
</dbReference>
<evidence type="ECO:0000256" key="2">
    <source>
        <dbReference type="ARBA" id="ARBA00004127"/>
    </source>
</evidence>
<evidence type="ECO:0000259" key="17">
    <source>
        <dbReference type="PROSITE" id="PS50089"/>
    </source>
</evidence>
<dbReference type="InParanoid" id="A0A1Z5KAF8"/>
<dbReference type="InterPro" id="IPR021319">
    <property type="entry name" value="DUF2921"/>
</dbReference>
<dbReference type="InterPro" id="IPR013083">
    <property type="entry name" value="Znf_RING/FYVE/PHD"/>
</dbReference>
<evidence type="ECO:0000256" key="10">
    <source>
        <dbReference type="ARBA" id="ARBA00022786"/>
    </source>
</evidence>
<feature type="region of interest" description="Disordered" evidence="15">
    <location>
        <begin position="882"/>
        <end position="903"/>
    </location>
</feature>
<comment type="pathway">
    <text evidence="3">Protein modification; protein ubiquitination.</text>
</comment>
<keyword evidence="5" id="KW-0808">Transferase</keyword>
<dbReference type="PANTHER" id="PTHR22763:SF162">
    <property type="entry name" value="TRANSMEMBRANE E3 UBIQUITIN-PROTEIN LIGASE 1"/>
    <property type="match status" value="1"/>
</dbReference>
<dbReference type="InterPro" id="IPR050731">
    <property type="entry name" value="HRD1_E3_ubiq-ligases"/>
</dbReference>
<keyword evidence="8" id="KW-0732">Signal</keyword>
<evidence type="ECO:0000256" key="13">
    <source>
        <dbReference type="ARBA" id="ARBA00023136"/>
    </source>
</evidence>
<proteinExistence type="predicted"/>
<evidence type="ECO:0000256" key="3">
    <source>
        <dbReference type="ARBA" id="ARBA00004906"/>
    </source>
</evidence>
<organism evidence="18 19">
    <name type="scientific">Fistulifera solaris</name>
    <name type="common">Oleaginous diatom</name>
    <dbReference type="NCBI Taxonomy" id="1519565"/>
    <lineage>
        <taxon>Eukaryota</taxon>
        <taxon>Sar</taxon>
        <taxon>Stramenopiles</taxon>
        <taxon>Ochrophyta</taxon>
        <taxon>Bacillariophyta</taxon>
        <taxon>Bacillariophyceae</taxon>
        <taxon>Bacillariophycidae</taxon>
        <taxon>Naviculales</taxon>
        <taxon>Naviculaceae</taxon>
        <taxon>Fistulifera</taxon>
    </lineage>
</organism>
<feature type="transmembrane region" description="Helical" evidence="16">
    <location>
        <begin position="805"/>
        <end position="827"/>
    </location>
</feature>
<feature type="region of interest" description="Disordered" evidence="15">
    <location>
        <begin position="134"/>
        <end position="163"/>
    </location>
</feature>
<dbReference type="Pfam" id="PF11145">
    <property type="entry name" value="DUF2921"/>
    <property type="match status" value="1"/>
</dbReference>